<protein>
    <submittedName>
        <fullName evidence="1">Phage minor tail protein L</fullName>
    </submittedName>
</protein>
<dbReference type="InterPro" id="IPR006487">
    <property type="entry name" value="Phage_lambda_L"/>
</dbReference>
<dbReference type="NCBIfam" id="TIGR01600">
    <property type="entry name" value="phage_tail_L"/>
    <property type="match status" value="1"/>
</dbReference>
<evidence type="ECO:0000313" key="1">
    <source>
        <dbReference type="EMBL" id="OAM20341.1"/>
    </source>
</evidence>
<dbReference type="EMBL" id="LXSH01000028">
    <property type="protein sequence ID" value="OAM20341.1"/>
    <property type="molecule type" value="Genomic_DNA"/>
</dbReference>
<name>A0A1A9RK47_EIKCO</name>
<sequence length="241" mass="26349">MNPRMKQLSIPLLRALSAADQGVLVDLWELDLRPLGGEILRYCNLMNELSQPIVWKGQVYQGLPIQADGFESSGQGAGNRPKVTLANVYGTVTGLSEQFGQLIGAEVWRRQTYARFLDAANFAQGNPQADPAQEIVSKYLVERMVSLTAESAQFELAAPSEADGAVIPARLMLHDYCPFDYRGEACGYRGKPVADRFDMPTADPEKDECSRKLQGCKARFGETAALPFGGWVGVDKTLTAS</sequence>
<comment type="caution">
    <text evidence="1">The sequence shown here is derived from an EMBL/GenBank/DDBJ whole genome shotgun (WGS) entry which is preliminary data.</text>
</comment>
<reference evidence="2" key="1">
    <citation type="submission" date="2016-05" db="EMBL/GenBank/DDBJ databases">
        <title>Draft genome of Corynebacterium afermentans subsp. afermentans LCDC 88199T.</title>
        <authorList>
            <person name="Bernier A.-M."/>
            <person name="Bernard K."/>
        </authorList>
    </citation>
    <scope>NUCLEOTIDE SEQUENCE [LARGE SCALE GENOMIC DNA]</scope>
    <source>
        <strain evidence="2">NML120819</strain>
    </source>
</reference>
<gene>
    <name evidence="1" type="ORF">A7P89_10600</name>
</gene>
<dbReference type="GO" id="GO:0046718">
    <property type="term" value="P:symbiont entry into host cell"/>
    <property type="evidence" value="ECO:0007669"/>
    <property type="project" value="InterPro"/>
</dbReference>
<proteinExistence type="predicted"/>
<organism evidence="1 2">
    <name type="scientific">Eikenella corrodens</name>
    <dbReference type="NCBI Taxonomy" id="539"/>
    <lineage>
        <taxon>Bacteria</taxon>
        <taxon>Pseudomonadati</taxon>
        <taxon>Pseudomonadota</taxon>
        <taxon>Betaproteobacteria</taxon>
        <taxon>Neisseriales</taxon>
        <taxon>Neisseriaceae</taxon>
        <taxon>Eikenella</taxon>
    </lineage>
</organism>
<dbReference type="Proteomes" id="UP000078103">
    <property type="component" value="Unassembled WGS sequence"/>
</dbReference>
<dbReference type="GO" id="GO:0051536">
    <property type="term" value="F:iron-sulfur cluster binding"/>
    <property type="evidence" value="ECO:0007669"/>
    <property type="project" value="InterPro"/>
</dbReference>
<dbReference type="GO" id="GO:0030430">
    <property type="term" value="C:host cell cytoplasm"/>
    <property type="evidence" value="ECO:0007669"/>
    <property type="project" value="InterPro"/>
</dbReference>
<dbReference type="AlphaFoldDB" id="A0A1A9RK47"/>
<accession>A0A1A9RK47</accession>
<dbReference type="Pfam" id="PF05100">
    <property type="entry name" value="Phage_tail_L"/>
    <property type="match status" value="1"/>
</dbReference>
<evidence type="ECO:0000313" key="2">
    <source>
        <dbReference type="Proteomes" id="UP000078103"/>
    </source>
</evidence>